<dbReference type="PATRIC" id="fig|1129794.4.peg.3501"/>
<dbReference type="PANTHER" id="PTHR45138">
    <property type="entry name" value="REGULATORY COMPONENTS OF SENSORY TRANSDUCTION SYSTEM"/>
    <property type="match status" value="1"/>
</dbReference>
<dbReference type="InterPro" id="IPR000160">
    <property type="entry name" value="GGDEF_dom"/>
</dbReference>
<dbReference type="SUPFAM" id="SSF55073">
    <property type="entry name" value="Nucleotide cyclase"/>
    <property type="match status" value="1"/>
</dbReference>
<dbReference type="HOGENOM" id="CLU_000445_11_1_6"/>
<evidence type="ECO:0000259" key="5">
    <source>
        <dbReference type="PROSITE" id="PS50887"/>
    </source>
</evidence>
<reference evidence="6 7" key="1">
    <citation type="journal article" date="2013" name="Genome Announc.">
        <title>Complete Genome Sequence of Glaciecola psychrophila Strain 170T.</title>
        <authorList>
            <person name="Yin J."/>
            <person name="Chen J."/>
            <person name="Liu G."/>
            <person name="Yu Y."/>
            <person name="Song L."/>
            <person name="Wang X."/>
            <person name="Qu X."/>
        </authorList>
    </citation>
    <scope>NUCLEOTIDE SEQUENCE [LARGE SCALE GENOMIC DNA]</scope>
    <source>
        <strain evidence="6 7">170</strain>
    </source>
</reference>
<keyword evidence="7" id="KW-1185">Reference proteome</keyword>
<dbReference type="GO" id="GO:0052621">
    <property type="term" value="F:diguanylate cyclase activity"/>
    <property type="evidence" value="ECO:0007669"/>
    <property type="project" value="UniProtKB-EC"/>
</dbReference>
<dbReference type="EMBL" id="CP003837">
    <property type="protein sequence ID" value="AGH45629.1"/>
    <property type="molecule type" value="Genomic_DNA"/>
</dbReference>
<evidence type="ECO:0000313" key="6">
    <source>
        <dbReference type="EMBL" id="AGH45629.1"/>
    </source>
</evidence>
<evidence type="ECO:0000256" key="4">
    <source>
        <dbReference type="SAM" id="Phobius"/>
    </source>
</evidence>
<keyword evidence="4" id="KW-0812">Transmembrane</keyword>
<dbReference type="PANTHER" id="PTHR45138:SF9">
    <property type="entry name" value="DIGUANYLATE CYCLASE DGCM-RELATED"/>
    <property type="match status" value="1"/>
</dbReference>
<sequence>MDFKKLKRHAKNYLNTGVVQSNDTESNQHVFVANLFGFIGYSITFLMGVSAFIREDRLLGMVLLIACLLFFSSHLILRSKRITDPYKFSANLVTISLMMLMIYLVFTGGVKGTGPLWIYIVPPVALFFGGMRKGTRNIGLFVLVISVLMFYPNNEWLGTTYTFEFKSRLIYSFLTVSCLFAFYEYVRQSSFIRIQEMSQKFEKQAMRDPLSGLLNRRGMRVKLQDEFERSQRYNNELTVMMCDIDNFKRVNDQYGHDKGDEIIKSLGAVFKSGLRRQDSLARWGGEEYLFLLPETNGSQGMQLAEKLRTKIEKEQYTHEYKNFSVTVSIGLHQIVVTDTINQAITKADTNLYKAKEQGRNRCIIS</sequence>
<evidence type="ECO:0000256" key="2">
    <source>
        <dbReference type="ARBA" id="ARBA00012528"/>
    </source>
</evidence>
<organism evidence="6 7">
    <name type="scientific">Paraglaciecola psychrophila 170</name>
    <dbReference type="NCBI Taxonomy" id="1129794"/>
    <lineage>
        <taxon>Bacteria</taxon>
        <taxon>Pseudomonadati</taxon>
        <taxon>Pseudomonadota</taxon>
        <taxon>Gammaproteobacteria</taxon>
        <taxon>Alteromonadales</taxon>
        <taxon>Alteromonadaceae</taxon>
        <taxon>Paraglaciecola</taxon>
    </lineage>
</organism>
<name>K6ZJG0_9ALTE</name>
<proteinExistence type="predicted"/>
<dbReference type="STRING" id="1129794.C427_3520"/>
<protein>
    <recommendedName>
        <fullName evidence="2">diguanylate cyclase</fullName>
        <ecNumber evidence="2">2.7.7.65</ecNumber>
    </recommendedName>
</protein>
<keyword evidence="4" id="KW-1133">Transmembrane helix</keyword>
<dbReference type="CDD" id="cd01949">
    <property type="entry name" value="GGDEF"/>
    <property type="match status" value="1"/>
</dbReference>
<feature type="transmembrane region" description="Helical" evidence="4">
    <location>
        <begin position="89"/>
        <end position="110"/>
    </location>
</feature>
<dbReference type="FunFam" id="3.30.70.270:FF:000001">
    <property type="entry name" value="Diguanylate cyclase domain protein"/>
    <property type="match status" value="1"/>
</dbReference>
<feature type="transmembrane region" description="Helical" evidence="4">
    <location>
        <begin position="116"/>
        <end position="131"/>
    </location>
</feature>
<evidence type="ECO:0000313" key="7">
    <source>
        <dbReference type="Proteomes" id="UP000011864"/>
    </source>
</evidence>
<feature type="transmembrane region" description="Helical" evidence="4">
    <location>
        <begin position="58"/>
        <end position="77"/>
    </location>
</feature>
<dbReference type="KEGG" id="gps:C427_3520"/>
<comment type="catalytic activity">
    <reaction evidence="3">
        <text>2 GTP = 3',3'-c-di-GMP + 2 diphosphate</text>
        <dbReference type="Rhea" id="RHEA:24898"/>
        <dbReference type="ChEBI" id="CHEBI:33019"/>
        <dbReference type="ChEBI" id="CHEBI:37565"/>
        <dbReference type="ChEBI" id="CHEBI:58805"/>
        <dbReference type="EC" id="2.7.7.65"/>
    </reaction>
</comment>
<dbReference type="PROSITE" id="PS50887">
    <property type="entry name" value="GGDEF"/>
    <property type="match status" value="1"/>
</dbReference>
<dbReference type="Gene3D" id="3.30.70.270">
    <property type="match status" value="1"/>
</dbReference>
<dbReference type="InterPro" id="IPR043128">
    <property type="entry name" value="Rev_trsase/Diguanyl_cyclase"/>
</dbReference>
<comment type="cofactor">
    <cofactor evidence="1">
        <name>Mg(2+)</name>
        <dbReference type="ChEBI" id="CHEBI:18420"/>
    </cofactor>
</comment>
<gene>
    <name evidence="6" type="ORF">C427_3520</name>
</gene>
<dbReference type="RefSeq" id="WP_007635251.1">
    <property type="nucleotide sequence ID" value="NC_020514.1"/>
</dbReference>
<accession>K6ZJG0</accession>
<keyword evidence="4" id="KW-0472">Membrane</keyword>
<dbReference type="OrthoDB" id="9813903at2"/>
<dbReference type="InterPro" id="IPR029787">
    <property type="entry name" value="Nucleotide_cyclase"/>
</dbReference>
<dbReference type="InterPro" id="IPR050469">
    <property type="entry name" value="Diguanylate_Cyclase"/>
</dbReference>
<dbReference type="NCBIfam" id="TIGR00254">
    <property type="entry name" value="GGDEF"/>
    <property type="match status" value="1"/>
</dbReference>
<dbReference type="Proteomes" id="UP000011864">
    <property type="component" value="Chromosome"/>
</dbReference>
<feature type="transmembrane region" description="Helical" evidence="4">
    <location>
        <begin position="138"/>
        <end position="157"/>
    </location>
</feature>
<dbReference type="eggNOG" id="COG3706">
    <property type="taxonomic scope" value="Bacteria"/>
</dbReference>
<dbReference type="SMART" id="SM00267">
    <property type="entry name" value="GGDEF"/>
    <property type="match status" value="1"/>
</dbReference>
<feature type="domain" description="GGDEF" evidence="5">
    <location>
        <begin position="235"/>
        <end position="365"/>
    </location>
</feature>
<evidence type="ECO:0000256" key="1">
    <source>
        <dbReference type="ARBA" id="ARBA00001946"/>
    </source>
</evidence>
<dbReference type="Pfam" id="PF00990">
    <property type="entry name" value="GGDEF"/>
    <property type="match status" value="1"/>
</dbReference>
<dbReference type="EC" id="2.7.7.65" evidence="2"/>
<feature type="transmembrane region" description="Helical" evidence="4">
    <location>
        <begin position="169"/>
        <end position="186"/>
    </location>
</feature>
<evidence type="ECO:0000256" key="3">
    <source>
        <dbReference type="ARBA" id="ARBA00034247"/>
    </source>
</evidence>
<feature type="transmembrane region" description="Helical" evidence="4">
    <location>
        <begin position="30"/>
        <end position="52"/>
    </location>
</feature>
<dbReference type="AlphaFoldDB" id="K6ZJG0"/>